<comment type="caution">
    <text evidence="1">The sequence shown here is derived from an EMBL/GenBank/DDBJ whole genome shotgun (WGS) entry which is preliminary data.</text>
</comment>
<evidence type="ECO:0000313" key="2">
    <source>
        <dbReference type="Proteomes" id="UP000027590"/>
    </source>
</evidence>
<name>A0A7U7J0S8_9PROT</name>
<evidence type="ECO:0000313" key="1">
    <source>
        <dbReference type="EMBL" id="CDG33376.1"/>
    </source>
</evidence>
<proteinExistence type="predicted"/>
<dbReference type="Proteomes" id="UP000027590">
    <property type="component" value="Unassembled WGS sequence"/>
</dbReference>
<protein>
    <submittedName>
        <fullName evidence="1">Uncharacterized protein</fullName>
    </submittedName>
</protein>
<organism evidence="1 2">
    <name type="scientific">Parasaccharibacter apium</name>
    <dbReference type="NCBI Taxonomy" id="1510841"/>
    <lineage>
        <taxon>Bacteria</taxon>
        <taxon>Pseudomonadati</taxon>
        <taxon>Pseudomonadota</taxon>
        <taxon>Alphaproteobacteria</taxon>
        <taxon>Acetobacterales</taxon>
        <taxon>Acetobacteraceae</taxon>
        <taxon>Parasaccharibacter</taxon>
    </lineage>
</organism>
<dbReference type="AlphaFoldDB" id="A0A7U7J0S8"/>
<sequence>MTVIRKAPFFDIDQFLEYFQLMPYYSYKFFLVFEADHSYRRGRNNYILSIFATPL</sequence>
<accession>A0A7U7J0S8</accession>
<gene>
    <name evidence="1" type="ORF">SACS_0638</name>
</gene>
<reference evidence="1 2" key="1">
    <citation type="journal article" date="2014" name="Genome Biol. Evol.">
        <title>Acetic acid bacteria genomes reveal functional traits for adaptation to life in insect guts.</title>
        <authorList>
            <person name="Chouaia B."/>
            <person name="Gaiarsa S."/>
            <person name="Crotti E."/>
            <person name="Comandatore F."/>
            <person name="Degli Esposti M."/>
            <person name="Ricci I."/>
            <person name="Alma A."/>
            <person name="Favia G."/>
            <person name="Bandi C."/>
            <person name="Daffonchio D."/>
        </authorList>
    </citation>
    <scope>NUCLEOTIDE SEQUENCE [LARGE SCALE GENOMIC DNA]</scope>
    <source>
        <strain evidence="2">AM169</strain>
    </source>
</reference>
<dbReference type="EMBL" id="CBLY010000004">
    <property type="protein sequence ID" value="CDG33376.1"/>
    <property type="molecule type" value="Genomic_DNA"/>
</dbReference>
<reference evidence="1 2" key="2">
    <citation type="journal article" date="2014" name="PLoS ONE">
        <title>Evolution of mitochondria reconstructed from the energy metabolism of living bacteria.</title>
        <authorList>
            <person name="Degli Esposti M."/>
            <person name="Chouaia B."/>
            <person name="Comandatore F."/>
            <person name="Crotti E."/>
            <person name="Sassera D."/>
            <person name="Lievens P.M."/>
            <person name="Daffonchio D."/>
            <person name="Bandi C."/>
        </authorList>
    </citation>
    <scope>NUCLEOTIDE SEQUENCE [LARGE SCALE GENOMIC DNA]</scope>
    <source>
        <strain evidence="2">AM169</strain>
    </source>
</reference>